<dbReference type="Proteomes" id="UP000808349">
    <property type="component" value="Unassembled WGS sequence"/>
</dbReference>
<accession>A0A9D7XFH2</accession>
<evidence type="ECO:0000313" key="1">
    <source>
        <dbReference type="EMBL" id="MBK9718915.1"/>
    </source>
</evidence>
<evidence type="ECO:0000313" key="2">
    <source>
        <dbReference type="Proteomes" id="UP000808349"/>
    </source>
</evidence>
<comment type="caution">
    <text evidence="1">The sequence shown here is derived from an EMBL/GenBank/DDBJ whole genome shotgun (WGS) entry which is preliminary data.</text>
</comment>
<dbReference type="EMBL" id="JADKFW010000013">
    <property type="protein sequence ID" value="MBK9718915.1"/>
    <property type="molecule type" value="Genomic_DNA"/>
</dbReference>
<proteinExistence type="predicted"/>
<protein>
    <submittedName>
        <fullName evidence="1">Uncharacterized protein</fullName>
    </submittedName>
</protein>
<dbReference type="AlphaFoldDB" id="A0A9D7XFH2"/>
<reference evidence="1 2" key="1">
    <citation type="submission" date="2020-10" db="EMBL/GenBank/DDBJ databases">
        <title>Connecting structure to function with the recovery of over 1000 high-quality activated sludge metagenome-assembled genomes encoding full-length rRNA genes using long-read sequencing.</title>
        <authorList>
            <person name="Singleton C.M."/>
            <person name="Petriglieri F."/>
            <person name="Kristensen J.M."/>
            <person name="Kirkegaard R.H."/>
            <person name="Michaelsen T.Y."/>
            <person name="Andersen M.H."/>
            <person name="Karst S.M."/>
            <person name="Dueholm M.S."/>
            <person name="Nielsen P.H."/>
            <person name="Albertsen M."/>
        </authorList>
    </citation>
    <scope>NUCLEOTIDE SEQUENCE [LARGE SCALE GENOMIC DNA]</scope>
    <source>
        <strain evidence="1">Ribe_18-Q3-R11-54_BAT3C.373</strain>
    </source>
</reference>
<sequence>MLYECSDGVYVFGYDCLQDTASISDYLHDTVEDAEDFCKEEYNLDNDNWILIAEPLDNCQHDFILPTKVKGKEYGNPEWGHYQTLVDNRWVDIGTSDKTQSIGGMTVNERLFVSGLIDEFDKSKISDKTKAKQILRSLQVDEPSIELIIK</sequence>
<gene>
    <name evidence="1" type="ORF">IPO85_15655</name>
</gene>
<organism evidence="1 2">
    <name type="scientific">Candidatus Defluviibacterium haderslevense</name>
    <dbReference type="NCBI Taxonomy" id="2981993"/>
    <lineage>
        <taxon>Bacteria</taxon>
        <taxon>Pseudomonadati</taxon>
        <taxon>Bacteroidota</taxon>
        <taxon>Saprospiria</taxon>
        <taxon>Saprospirales</taxon>
        <taxon>Saprospiraceae</taxon>
        <taxon>Candidatus Defluviibacterium</taxon>
    </lineage>
</organism>
<name>A0A9D7XFH2_9BACT</name>